<feature type="region of interest" description="Disordered" evidence="5">
    <location>
        <begin position="524"/>
        <end position="547"/>
    </location>
</feature>
<feature type="region of interest" description="Disordered" evidence="5">
    <location>
        <begin position="136"/>
        <end position="290"/>
    </location>
</feature>
<evidence type="ECO:0000256" key="1">
    <source>
        <dbReference type="ARBA" id="ARBA00022723"/>
    </source>
</evidence>
<dbReference type="InterPro" id="IPR051188">
    <property type="entry name" value="PHD-type_Zinc_Finger"/>
</dbReference>
<evidence type="ECO:0000259" key="6">
    <source>
        <dbReference type="PROSITE" id="PS51805"/>
    </source>
</evidence>
<name>A0AAD1R6R6_PELCU</name>
<dbReference type="GO" id="GO:0005634">
    <property type="term" value="C:nucleus"/>
    <property type="evidence" value="ECO:0007669"/>
    <property type="project" value="TreeGrafter"/>
</dbReference>
<feature type="compositionally biased region" description="Basic residues" evidence="5">
    <location>
        <begin position="163"/>
        <end position="184"/>
    </location>
</feature>
<dbReference type="AlphaFoldDB" id="A0AAD1R6R6"/>
<dbReference type="PANTHER" id="PTHR12420">
    <property type="entry name" value="PHD FINGER PROTEIN"/>
    <property type="match status" value="1"/>
</dbReference>
<dbReference type="InterPro" id="IPR001965">
    <property type="entry name" value="Znf_PHD"/>
</dbReference>
<dbReference type="GO" id="GO:0042393">
    <property type="term" value="F:histone binding"/>
    <property type="evidence" value="ECO:0007669"/>
    <property type="project" value="TreeGrafter"/>
</dbReference>
<protein>
    <submittedName>
        <fullName evidence="7">PHD finger 6</fullName>
    </submittedName>
</protein>
<feature type="coiled-coil region" evidence="4">
    <location>
        <begin position="693"/>
        <end position="720"/>
    </location>
</feature>
<dbReference type="Pfam" id="PF13771">
    <property type="entry name" value="zf-HC5HC2H"/>
    <property type="match status" value="1"/>
</dbReference>
<dbReference type="PROSITE" id="PS51805">
    <property type="entry name" value="EPHD"/>
    <property type="match status" value="1"/>
</dbReference>
<feature type="compositionally biased region" description="Polar residues" evidence="5">
    <location>
        <begin position="433"/>
        <end position="444"/>
    </location>
</feature>
<feature type="compositionally biased region" description="Polar residues" evidence="5">
    <location>
        <begin position="271"/>
        <end position="290"/>
    </location>
</feature>
<feature type="compositionally biased region" description="Acidic residues" evidence="5">
    <location>
        <begin position="140"/>
        <end position="150"/>
    </location>
</feature>
<keyword evidence="4" id="KW-0175">Coiled coil</keyword>
<evidence type="ECO:0000313" key="8">
    <source>
        <dbReference type="Proteomes" id="UP001295444"/>
    </source>
</evidence>
<evidence type="ECO:0000256" key="4">
    <source>
        <dbReference type="SAM" id="Coils"/>
    </source>
</evidence>
<keyword evidence="3" id="KW-0862">Zinc</keyword>
<reference evidence="7" key="1">
    <citation type="submission" date="2022-03" db="EMBL/GenBank/DDBJ databases">
        <authorList>
            <person name="Alioto T."/>
            <person name="Alioto T."/>
            <person name="Gomez Garrido J."/>
        </authorList>
    </citation>
    <scope>NUCLEOTIDE SEQUENCE</scope>
</reference>
<gene>
    <name evidence="7" type="ORF">PECUL_23A033509</name>
</gene>
<evidence type="ECO:0000256" key="2">
    <source>
        <dbReference type="ARBA" id="ARBA00022771"/>
    </source>
</evidence>
<proteinExistence type="predicted"/>
<sequence>MEAACHFCHDREQSKDSGELLKLPDDSVIAHYKCMLFSPKAFTSRSSESLLHGFNVESVKKEIKRGKTVKCSLCKEFGGTIGCNIKVCRRTYHYSCVKEAGGKYIEDRSNERYEIYCSEHKDYGNRESLGNFVNIAPNGLEEDEDGDDDENSKSADDKLTSSAKKRKRMRNNTGFPRKRRRTHSKVAAQDENNILPGNGYNREMLQNEPSTSSNVQPGTSGSNSDKQSDSETDAELYDEEFNSTSTGNEGNIVYKHEPCTEHSPSGVVETSPCSGHTDSNSTEQSSLDQGNLLSVISLSRKWMKQEAMTSEHTDSVTPDVKAVLDKFYYDLGGSFPSDITAADEIGNGKDVTMTESFRCENPPADSKEHEPVTNTLKIPPSHPVEPFKCSAVQIDIGDLNPSGFHDVQVSSIEPLTSNVNDTVTPQITNTIKVEHTSVTPPNSSHDAKETQQKSFPNAKINLLKWFPGGSDMEHGGTLLEPPPSISPERSTIIAQLDDSAEANGTAMAQNANSSTGIDKLELQSATNSTEKSKSVGKHTSSTTQENISETITSNSLCKPSVFVTKDSLVTATEDLSCPKHVINNMNVLTPVNPEIDVSSINLGSSQNAELFIRYKKIKETMSNVGVNAGLCKKFWDICQEKHCVELFLKNIKRSIELITEKIREGKALEQEYGQAFMFLMGSSYLEGIMIKEKEEIQQRIQCIEEEKEELSKKVTFLTDLLTSSGEENYIHPEIISRTNKNM</sequence>
<dbReference type="EMBL" id="OW240912">
    <property type="protein sequence ID" value="CAH2224911.1"/>
    <property type="molecule type" value="Genomic_DNA"/>
</dbReference>
<dbReference type="InterPro" id="IPR013083">
    <property type="entry name" value="Znf_RING/FYVE/PHD"/>
</dbReference>
<feature type="compositionally biased region" description="Polar residues" evidence="5">
    <location>
        <begin position="207"/>
        <end position="225"/>
    </location>
</feature>
<keyword evidence="8" id="KW-1185">Reference proteome</keyword>
<feature type="compositionally biased region" description="Polar residues" evidence="5">
    <location>
        <begin position="537"/>
        <end position="547"/>
    </location>
</feature>
<dbReference type="InterPro" id="IPR034732">
    <property type="entry name" value="EPHD"/>
</dbReference>
<accession>A0AAD1R6R6</accession>
<evidence type="ECO:0000256" key="5">
    <source>
        <dbReference type="SAM" id="MobiDB-lite"/>
    </source>
</evidence>
<evidence type="ECO:0000256" key="3">
    <source>
        <dbReference type="ARBA" id="ARBA00022833"/>
    </source>
</evidence>
<dbReference type="GO" id="GO:0008270">
    <property type="term" value="F:zinc ion binding"/>
    <property type="evidence" value="ECO:0007669"/>
    <property type="project" value="UniProtKB-KW"/>
</dbReference>
<feature type="domain" description="PHD-type" evidence="6">
    <location>
        <begin position="2"/>
        <end position="121"/>
    </location>
</feature>
<dbReference type="GO" id="GO:0042826">
    <property type="term" value="F:histone deacetylase binding"/>
    <property type="evidence" value="ECO:0007669"/>
    <property type="project" value="TreeGrafter"/>
</dbReference>
<keyword evidence="2" id="KW-0863">Zinc-finger</keyword>
<feature type="compositionally biased region" description="Acidic residues" evidence="5">
    <location>
        <begin position="230"/>
        <end position="241"/>
    </location>
</feature>
<keyword evidence="1" id="KW-0479">Metal-binding</keyword>
<feature type="region of interest" description="Disordered" evidence="5">
    <location>
        <begin position="433"/>
        <end position="456"/>
    </location>
</feature>
<evidence type="ECO:0000313" key="7">
    <source>
        <dbReference type="EMBL" id="CAH2224911.1"/>
    </source>
</evidence>
<dbReference type="SMART" id="SM00249">
    <property type="entry name" value="PHD"/>
    <property type="match status" value="1"/>
</dbReference>
<organism evidence="7 8">
    <name type="scientific">Pelobates cultripes</name>
    <name type="common">Western spadefoot toad</name>
    <dbReference type="NCBI Taxonomy" id="61616"/>
    <lineage>
        <taxon>Eukaryota</taxon>
        <taxon>Metazoa</taxon>
        <taxon>Chordata</taxon>
        <taxon>Craniata</taxon>
        <taxon>Vertebrata</taxon>
        <taxon>Euteleostomi</taxon>
        <taxon>Amphibia</taxon>
        <taxon>Batrachia</taxon>
        <taxon>Anura</taxon>
        <taxon>Pelobatoidea</taxon>
        <taxon>Pelobatidae</taxon>
        <taxon>Pelobates</taxon>
    </lineage>
</organism>
<dbReference type="Proteomes" id="UP001295444">
    <property type="component" value="Chromosome 01"/>
</dbReference>
<dbReference type="PANTHER" id="PTHR12420:SF15">
    <property type="entry name" value="PHD FINGER PROTEIN 6"/>
    <property type="match status" value="1"/>
</dbReference>
<dbReference type="Gene3D" id="3.30.40.10">
    <property type="entry name" value="Zinc/RING finger domain, C3HC4 (zinc finger)"/>
    <property type="match status" value="1"/>
</dbReference>